<comment type="caution">
    <text evidence="2">The sequence shown here is derived from an EMBL/GenBank/DDBJ whole genome shotgun (WGS) entry which is preliminary data.</text>
</comment>
<organism evidence="2 3">
    <name type="scientific">Dactylosporangium darangshiense</name>
    <dbReference type="NCBI Taxonomy" id="579108"/>
    <lineage>
        <taxon>Bacteria</taxon>
        <taxon>Bacillati</taxon>
        <taxon>Actinomycetota</taxon>
        <taxon>Actinomycetes</taxon>
        <taxon>Micromonosporales</taxon>
        <taxon>Micromonosporaceae</taxon>
        <taxon>Dactylosporangium</taxon>
    </lineage>
</organism>
<evidence type="ECO:0000256" key="1">
    <source>
        <dbReference type="SAM" id="Phobius"/>
    </source>
</evidence>
<proteinExistence type="predicted"/>
<reference evidence="3" key="1">
    <citation type="journal article" date="2019" name="Int. J. Syst. Evol. Microbiol.">
        <title>The Global Catalogue of Microorganisms (GCM) 10K type strain sequencing project: providing services to taxonomists for standard genome sequencing and annotation.</title>
        <authorList>
            <consortium name="The Broad Institute Genomics Platform"/>
            <consortium name="The Broad Institute Genome Sequencing Center for Infectious Disease"/>
            <person name="Wu L."/>
            <person name="Ma J."/>
        </authorList>
    </citation>
    <scope>NUCLEOTIDE SEQUENCE [LARGE SCALE GENOMIC DNA]</scope>
    <source>
        <strain evidence="3">JCM 17441</strain>
    </source>
</reference>
<protein>
    <submittedName>
        <fullName evidence="2">Uncharacterized protein</fullName>
    </submittedName>
</protein>
<evidence type="ECO:0000313" key="2">
    <source>
        <dbReference type="EMBL" id="GAA4261000.1"/>
    </source>
</evidence>
<name>A0ABP8DPC7_9ACTN</name>
<evidence type="ECO:0000313" key="3">
    <source>
        <dbReference type="Proteomes" id="UP001500620"/>
    </source>
</evidence>
<keyword evidence="3" id="KW-1185">Reference proteome</keyword>
<dbReference type="RefSeq" id="WP_345137969.1">
    <property type="nucleotide sequence ID" value="NZ_BAABAT010000043.1"/>
</dbReference>
<keyword evidence="1" id="KW-1133">Transmembrane helix</keyword>
<sequence length="85" mass="9642">MPQLVTLRFKRPQRRAIRIWVPVLPVLLVFSPLVVLAALGAVVACLIFRVSVARAFGTGWRIVWALSGTRFDMEYDRMGVLVAFR</sequence>
<keyword evidence="1" id="KW-0472">Membrane</keyword>
<keyword evidence="1" id="KW-0812">Transmembrane</keyword>
<feature type="transmembrane region" description="Helical" evidence="1">
    <location>
        <begin position="21"/>
        <end position="50"/>
    </location>
</feature>
<dbReference type="Proteomes" id="UP001500620">
    <property type="component" value="Unassembled WGS sequence"/>
</dbReference>
<gene>
    <name evidence="2" type="ORF">GCM10022255_091890</name>
</gene>
<dbReference type="EMBL" id="BAABAT010000043">
    <property type="protein sequence ID" value="GAA4261000.1"/>
    <property type="molecule type" value="Genomic_DNA"/>
</dbReference>
<accession>A0ABP8DPC7</accession>